<gene>
    <name evidence="1" type="ORF">RI844_04540</name>
</gene>
<dbReference type="PANTHER" id="PTHR36978">
    <property type="entry name" value="P-LOOP CONTAINING NUCLEOTIDE TRIPHOSPHATE HYDROLASE"/>
    <property type="match status" value="1"/>
</dbReference>
<dbReference type="SUPFAM" id="SSF52540">
    <property type="entry name" value="P-loop containing nucleoside triphosphate hydrolases"/>
    <property type="match status" value="1"/>
</dbReference>
<dbReference type="InterPro" id="IPR040632">
    <property type="entry name" value="Sulfotransfer_4"/>
</dbReference>
<dbReference type="InterPro" id="IPR027417">
    <property type="entry name" value="P-loop_NTPase"/>
</dbReference>
<dbReference type="PANTHER" id="PTHR36978:SF4">
    <property type="entry name" value="P-LOOP CONTAINING NUCLEOSIDE TRIPHOSPHATE HYDROLASE PROTEIN"/>
    <property type="match status" value="1"/>
</dbReference>
<reference evidence="1 2" key="1">
    <citation type="submission" date="2023-09" db="EMBL/GenBank/DDBJ databases">
        <authorList>
            <person name="Qi X."/>
        </authorList>
    </citation>
    <scope>NUCLEOTIDE SEQUENCE [LARGE SCALE GENOMIC DNA]</scope>
    <source>
        <strain evidence="1 2">S1-1</strain>
    </source>
</reference>
<dbReference type="EMBL" id="CP136600">
    <property type="protein sequence ID" value="WOH38497.1"/>
    <property type="molecule type" value="Genomic_DNA"/>
</dbReference>
<dbReference type="RefSeq" id="WP_348397266.1">
    <property type="nucleotide sequence ID" value="NZ_CP136600.1"/>
</dbReference>
<keyword evidence="2" id="KW-1185">Reference proteome</keyword>
<organism evidence="1 2">
    <name type="scientific">Thalassotalea fonticola</name>
    <dbReference type="NCBI Taxonomy" id="3065649"/>
    <lineage>
        <taxon>Bacteria</taxon>
        <taxon>Pseudomonadati</taxon>
        <taxon>Pseudomonadota</taxon>
        <taxon>Gammaproteobacteria</taxon>
        <taxon>Alteromonadales</taxon>
        <taxon>Colwelliaceae</taxon>
        <taxon>Thalassotalea</taxon>
    </lineage>
</organism>
<dbReference type="Pfam" id="PF17784">
    <property type="entry name" value="Sulfotransfer_4"/>
    <property type="match status" value="2"/>
</dbReference>
<accession>A0ABZ0GSU1</accession>
<dbReference type="Proteomes" id="UP001301442">
    <property type="component" value="Chromosome"/>
</dbReference>
<name>A0ABZ0GSU1_9GAMM</name>
<sequence>MLTQGKIFIVGLPRTATTSICVAMLDLGFKVAHTCYTFNCLHQAQVIADAPVFYHFKELDQAFPNSKFIYLERDLTDWLPSIKQLLLRMHTNVTRQDGGFNPIIKQSYTNIFKPFTIEKLADDSFLEQCYLNHRQDIEQYFRNRPDDLLRLNVAKQGSYQTLLNFFKLAVSNDDFVKINIGGKVTAWKDIKHPNKIESTNKGRIDKNLLNELNIGDNN</sequence>
<evidence type="ECO:0000313" key="1">
    <source>
        <dbReference type="EMBL" id="WOH38497.1"/>
    </source>
</evidence>
<protein>
    <submittedName>
        <fullName evidence="1">Sulfotransferase</fullName>
    </submittedName>
</protein>
<evidence type="ECO:0000313" key="2">
    <source>
        <dbReference type="Proteomes" id="UP001301442"/>
    </source>
</evidence>
<dbReference type="Gene3D" id="3.40.50.300">
    <property type="entry name" value="P-loop containing nucleotide triphosphate hydrolases"/>
    <property type="match status" value="1"/>
</dbReference>
<proteinExistence type="predicted"/>